<dbReference type="Gene3D" id="3.40.50.620">
    <property type="entry name" value="HUPs"/>
    <property type="match status" value="1"/>
</dbReference>
<dbReference type="InterPro" id="IPR014729">
    <property type="entry name" value="Rossmann-like_a/b/a_fold"/>
</dbReference>
<evidence type="ECO:0000313" key="3">
    <source>
        <dbReference type="EMBL" id="MRW97480.1"/>
    </source>
</evidence>
<dbReference type="PANTHER" id="PTHR46268">
    <property type="entry name" value="STRESS RESPONSE PROTEIN NHAX"/>
    <property type="match status" value="1"/>
</dbReference>
<gene>
    <name evidence="3" type="ORF">GJR99_12965</name>
</gene>
<evidence type="ECO:0000256" key="1">
    <source>
        <dbReference type="ARBA" id="ARBA00008791"/>
    </source>
</evidence>
<accession>A0A6A8G877</accession>
<dbReference type="RefSeq" id="WP_151112817.1">
    <property type="nucleotide sequence ID" value="NZ_WKJQ01000001.1"/>
</dbReference>
<reference evidence="3 4" key="1">
    <citation type="submission" date="2019-11" db="EMBL/GenBank/DDBJ databases">
        <title>Whole genome sequence of Haloferax sp. MBLA0078.</title>
        <authorList>
            <person name="Seo M.-J."/>
            <person name="Cho E.-S."/>
        </authorList>
    </citation>
    <scope>NUCLEOTIDE SEQUENCE [LARGE SCALE GENOMIC DNA]</scope>
    <source>
        <strain evidence="3 4">MBLA0078</strain>
    </source>
</reference>
<dbReference type="Proteomes" id="UP000443423">
    <property type="component" value="Unassembled WGS sequence"/>
</dbReference>
<comment type="similarity">
    <text evidence="1">Belongs to the universal stress protein A family.</text>
</comment>
<protein>
    <submittedName>
        <fullName evidence="3">Universal stress protein</fullName>
    </submittedName>
</protein>
<dbReference type="AlphaFoldDB" id="A0A6A8G877"/>
<feature type="domain" description="UspA" evidence="2">
    <location>
        <begin position="1"/>
        <end position="144"/>
    </location>
</feature>
<dbReference type="CDD" id="cd00293">
    <property type="entry name" value="USP-like"/>
    <property type="match status" value="1"/>
</dbReference>
<keyword evidence="4" id="KW-1185">Reference proteome</keyword>
<dbReference type="OrthoDB" id="105697at2157"/>
<sequence>MAEHVLVPVDGSPQSVAALRFATAEWPDAQFTLVKVINPADADYRERALSGSEEWYQEEKREARETFAEAKAEVGLVDGEDVVDETISVGSPAKVIIDLLKADDADYDHVVMGSHGRTGVSRILLGSVAEEVVRRAPVPVTIVR</sequence>
<dbReference type="Pfam" id="PF00582">
    <property type="entry name" value="Usp"/>
    <property type="match status" value="1"/>
</dbReference>
<dbReference type="InterPro" id="IPR006015">
    <property type="entry name" value="Universal_stress_UspA"/>
</dbReference>
<evidence type="ECO:0000313" key="4">
    <source>
        <dbReference type="Proteomes" id="UP000443423"/>
    </source>
</evidence>
<organism evidence="3 4">
    <name type="scientific">Haloferax marinum</name>
    <dbReference type="NCBI Taxonomy" id="2666143"/>
    <lineage>
        <taxon>Archaea</taxon>
        <taxon>Methanobacteriati</taxon>
        <taxon>Methanobacteriota</taxon>
        <taxon>Stenosarchaea group</taxon>
        <taxon>Halobacteria</taxon>
        <taxon>Halobacteriales</taxon>
        <taxon>Haloferacaceae</taxon>
        <taxon>Haloferax</taxon>
    </lineage>
</organism>
<dbReference type="SUPFAM" id="SSF52402">
    <property type="entry name" value="Adenine nucleotide alpha hydrolases-like"/>
    <property type="match status" value="1"/>
</dbReference>
<evidence type="ECO:0000259" key="2">
    <source>
        <dbReference type="Pfam" id="PF00582"/>
    </source>
</evidence>
<comment type="caution">
    <text evidence="3">The sequence shown here is derived from an EMBL/GenBank/DDBJ whole genome shotgun (WGS) entry which is preliminary data.</text>
</comment>
<dbReference type="InterPro" id="IPR006016">
    <property type="entry name" value="UspA"/>
</dbReference>
<proteinExistence type="inferred from homology"/>
<name>A0A6A8G877_9EURY</name>
<dbReference type="PRINTS" id="PR01438">
    <property type="entry name" value="UNVRSLSTRESS"/>
</dbReference>
<dbReference type="PANTHER" id="PTHR46268:SF24">
    <property type="entry name" value="UNIVERSAL STRESS PROTEIN"/>
    <property type="match status" value="1"/>
</dbReference>
<dbReference type="EMBL" id="WKJQ01000001">
    <property type="protein sequence ID" value="MRW97480.1"/>
    <property type="molecule type" value="Genomic_DNA"/>
</dbReference>